<comment type="caution">
    <text evidence="1">The sequence shown here is derived from an EMBL/GenBank/DDBJ whole genome shotgun (WGS) entry which is preliminary data.</text>
</comment>
<proteinExistence type="predicted"/>
<organism evidence="1 2">
    <name type="scientific">Trichonephila clavipes</name>
    <name type="common">Golden silk orbweaver</name>
    <name type="synonym">Nephila clavipes</name>
    <dbReference type="NCBI Taxonomy" id="2585209"/>
    <lineage>
        <taxon>Eukaryota</taxon>
        <taxon>Metazoa</taxon>
        <taxon>Ecdysozoa</taxon>
        <taxon>Arthropoda</taxon>
        <taxon>Chelicerata</taxon>
        <taxon>Arachnida</taxon>
        <taxon>Araneae</taxon>
        <taxon>Araneomorphae</taxon>
        <taxon>Entelegynae</taxon>
        <taxon>Araneoidea</taxon>
        <taxon>Nephilidae</taxon>
        <taxon>Trichonephila</taxon>
    </lineage>
</organism>
<sequence length="159" mass="17996">MHGNERLWFVIFFINVAQWSWIQNSFYLRVQQLIVPQLAQTYAWAAKSSTVSNSTQTDENISRIVCPPLKLLLPISFLLKPNIPSSILFVSTSSSFTQACRLRKPSGQSIGSWLACLEFEPSTTKDPPWNHDLAAGRRLVEQINTPCQGQQLVAEVEFK</sequence>
<dbReference type="Proteomes" id="UP000887159">
    <property type="component" value="Unassembled WGS sequence"/>
</dbReference>
<dbReference type="AlphaFoldDB" id="A0A8X6VRL1"/>
<dbReference type="EMBL" id="BMAU01021348">
    <property type="protein sequence ID" value="GFY18140.1"/>
    <property type="molecule type" value="Genomic_DNA"/>
</dbReference>
<keyword evidence="2" id="KW-1185">Reference proteome</keyword>
<name>A0A8X6VRL1_TRICX</name>
<reference evidence="1" key="1">
    <citation type="submission" date="2020-08" db="EMBL/GenBank/DDBJ databases">
        <title>Multicomponent nature underlies the extraordinary mechanical properties of spider dragline silk.</title>
        <authorList>
            <person name="Kono N."/>
            <person name="Nakamura H."/>
            <person name="Mori M."/>
            <person name="Yoshida Y."/>
            <person name="Ohtoshi R."/>
            <person name="Malay A.D."/>
            <person name="Moran D.A.P."/>
            <person name="Tomita M."/>
            <person name="Numata K."/>
            <person name="Arakawa K."/>
        </authorList>
    </citation>
    <scope>NUCLEOTIDE SEQUENCE</scope>
</reference>
<protein>
    <submittedName>
        <fullName evidence="1">Uncharacterized protein</fullName>
    </submittedName>
</protein>
<evidence type="ECO:0000313" key="2">
    <source>
        <dbReference type="Proteomes" id="UP000887159"/>
    </source>
</evidence>
<gene>
    <name evidence="1" type="ORF">TNCV_2045481</name>
</gene>
<evidence type="ECO:0000313" key="1">
    <source>
        <dbReference type="EMBL" id="GFY18140.1"/>
    </source>
</evidence>
<accession>A0A8X6VRL1</accession>